<dbReference type="Proteomes" id="UP000319716">
    <property type="component" value="Unassembled WGS sequence"/>
</dbReference>
<proteinExistence type="predicted"/>
<dbReference type="EMBL" id="BEXB01000007">
    <property type="protein sequence ID" value="GAY75688.1"/>
    <property type="molecule type" value="Genomic_DNA"/>
</dbReference>
<name>A0A4Y1ZA29_9BACL</name>
<comment type="caution">
    <text evidence="1">The sequence shown here is derived from an EMBL/GenBank/DDBJ whole genome shotgun (WGS) entry which is preliminary data.</text>
</comment>
<organism evidence="1 2">
    <name type="scientific">Sporolactobacillus inulinus</name>
    <dbReference type="NCBI Taxonomy" id="2078"/>
    <lineage>
        <taxon>Bacteria</taxon>
        <taxon>Bacillati</taxon>
        <taxon>Bacillota</taxon>
        <taxon>Bacilli</taxon>
        <taxon>Bacillales</taxon>
        <taxon>Sporolactobacillaceae</taxon>
        <taxon>Sporolactobacillus</taxon>
    </lineage>
</organism>
<evidence type="ECO:0000313" key="2">
    <source>
        <dbReference type="Proteomes" id="UP000319716"/>
    </source>
</evidence>
<accession>A0A4Y1ZA29</accession>
<reference evidence="1 2" key="1">
    <citation type="submission" date="2017-11" db="EMBL/GenBank/DDBJ databases">
        <title>Draft Genome Sequence of Sporolactobacillus inulinus NBRC 111894 Isolated from Koso, a Japanese Sugar-Vegetable Fermented Beverage.</title>
        <authorList>
            <person name="Chiou T.Y."/>
            <person name="Oshima K."/>
            <person name="Suda W."/>
            <person name="Hattori M."/>
            <person name="Takahashi T."/>
        </authorList>
    </citation>
    <scope>NUCLEOTIDE SEQUENCE [LARGE SCALE GENOMIC DNA]</scope>
    <source>
        <strain evidence="1 2">NBRC111894</strain>
    </source>
</reference>
<evidence type="ECO:0000313" key="1">
    <source>
        <dbReference type="EMBL" id="GAY75688.1"/>
    </source>
</evidence>
<protein>
    <submittedName>
        <fullName evidence="1">Uncharacterized protein</fullName>
    </submittedName>
</protein>
<gene>
    <name evidence="1" type="ORF">NBRC111894_1242</name>
</gene>
<sequence>MDGEVLARGRLAIDVVPILRIQKPDCLRNPVSNRAANRFINSRRSFR</sequence>
<dbReference type="AlphaFoldDB" id="A0A4Y1ZA29"/>